<accession>A0A2R5GT33</accession>
<proteinExistence type="predicted"/>
<organism evidence="2 3">
    <name type="scientific">Hondaea fermentalgiana</name>
    <dbReference type="NCBI Taxonomy" id="2315210"/>
    <lineage>
        <taxon>Eukaryota</taxon>
        <taxon>Sar</taxon>
        <taxon>Stramenopiles</taxon>
        <taxon>Bigyra</taxon>
        <taxon>Labyrinthulomycetes</taxon>
        <taxon>Thraustochytrida</taxon>
        <taxon>Thraustochytriidae</taxon>
        <taxon>Hondaea</taxon>
    </lineage>
</organism>
<reference evidence="2 3" key="1">
    <citation type="submission" date="2017-12" db="EMBL/GenBank/DDBJ databases">
        <title>Sequencing, de novo assembly and annotation of complete genome of a new Thraustochytrid species, strain FCC1311.</title>
        <authorList>
            <person name="Sedici K."/>
            <person name="Godart F."/>
            <person name="Aiese Cigliano R."/>
            <person name="Sanseverino W."/>
            <person name="Barakat M."/>
            <person name="Ortet P."/>
            <person name="Marechal E."/>
            <person name="Cagnac O."/>
            <person name="Amato A."/>
        </authorList>
    </citation>
    <scope>NUCLEOTIDE SEQUENCE [LARGE SCALE GENOMIC DNA]</scope>
</reference>
<dbReference type="InParanoid" id="A0A2R5GT33"/>
<evidence type="ECO:0000313" key="2">
    <source>
        <dbReference type="EMBL" id="GBG34000.1"/>
    </source>
</evidence>
<dbReference type="EMBL" id="BEYU01000177">
    <property type="protein sequence ID" value="GBG34000.1"/>
    <property type="molecule type" value="Genomic_DNA"/>
</dbReference>
<evidence type="ECO:0000313" key="3">
    <source>
        <dbReference type="Proteomes" id="UP000241890"/>
    </source>
</evidence>
<name>A0A2R5GT33_9STRA</name>
<feature type="signal peptide" evidence="1">
    <location>
        <begin position="1"/>
        <end position="25"/>
    </location>
</feature>
<keyword evidence="3" id="KW-1185">Reference proteome</keyword>
<keyword evidence="1" id="KW-0732">Signal</keyword>
<sequence length="435" mass="46614">MGRRAQGAVAAVLCVLASLVPASRADFFADYLSDKTFGPIPGPCPGPTINDDTCFGDVKDLPESAKDIRVCLVEGFDFTCGRLGDVITSGTFTIWDLQCYDGQVADIVLDHATNTGNTEINAQVDVQNFKISCTGDVRVELLTMEAGGATLTATFEGPFTMIQPANVEGITLSLGIDFFTETGFTLNTELPETILLPYDKCDIEPDLNLVLTAGEDGFEYVEICFGGCFEGTGAINFLGADFVLGTVTTVVEAVAGGIVCQIIEEAAWLEESDSPGIINEVWRMVKDQVDEWGESVGQDVQLADSDAAILATEPYSGVDATMLGDAINYRDSTVMESVSVMLNNWLGSPSVQAVYEGRPVINELISLLTEPDGTFPLDLEAYDAALEVSVPLNVSDVTVRLQRLSLQGLNTLSTFEILNIGTDLPYGDRRNLCAP</sequence>
<gene>
    <name evidence="2" type="ORF">FCC1311_102232</name>
</gene>
<feature type="chain" id="PRO_5015329337" evidence="1">
    <location>
        <begin position="26"/>
        <end position="435"/>
    </location>
</feature>
<dbReference type="Proteomes" id="UP000241890">
    <property type="component" value="Unassembled WGS sequence"/>
</dbReference>
<comment type="caution">
    <text evidence="2">The sequence shown here is derived from an EMBL/GenBank/DDBJ whole genome shotgun (WGS) entry which is preliminary data.</text>
</comment>
<protein>
    <submittedName>
        <fullName evidence="2">Uncharacterized protein</fullName>
    </submittedName>
</protein>
<evidence type="ECO:0000256" key="1">
    <source>
        <dbReference type="SAM" id="SignalP"/>
    </source>
</evidence>
<dbReference type="AlphaFoldDB" id="A0A2R5GT33"/>